<gene>
    <name evidence="1" type="ORF">UFOPK3662_03368</name>
</gene>
<proteinExistence type="predicted"/>
<organism evidence="1">
    <name type="scientific">freshwater metagenome</name>
    <dbReference type="NCBI Taxonomy" id="449393"/>
    <lineage>
        <taxon>unclassified sequences</taxon>
        <taxon>metagenomes</taxon>
        <taxon>ecological metagenomes</taxon>
    </lineage>
</organism>
<evidence type="ECO:0000313" key="1">
    <source>
        <dbReference type="EMBL" id="CAB4962833.1"/>
    </source>
</evidence>
<name>A0A6J7L7E4_9ZZZZ</name>
<reference evidence="1" key="1">
    <citation type="submission" date="2020-05" db="EMBL/GenBank/DDBJ databases">
        <authorList>
            <person name="Chiriac C."/>
            <person name="Salcher M."/>
            <person name="Ghai R."/>
            <person name="Kavagutti S V."/>
        </authorList>
    </citation>
    <scope>NUCLEOTIDE SEQUENCE</scope>
</reference>
<dbReference type="EMBL" id="CAFBMW010000040">
    <property type="protein sequence ID" value="CAB4962833.1"/>
    <property type="molecule type" value="Genomic_DNA"/>
</dbReference>
<protein>
    <submittedName>
        <fullName evidence="1">Unannotated protein</fullName>
    </submittedName>
</protein>
<accession>A0A6J7L7E4</accession>
<sequence>MLAPMTRPPGAVRRPRAAAALAACLALGLSGCAGLGQPQPYDSPGINGLVIPTPTPSPDDFVAGVDNPWLALEPGATWRYDVSEDGRPLGTIDAEVLDATTEIAGLEATALRVVMDLDGPTAEETRFYAQDEAGNVWLVGVDSATGLSWRAGVDSAEAGLAMPADPRLGDGWLRFSVPNLLEARTRVEDQSATLVQTRDEAGTTTRNVYERGVGLASVEDLTAGWQAVLSR</sequence>
<dbReference type="AlphaFoldDB" id="A0A6J7L7E4"/>
<dbReference type="PROSITE" id="PS51257">
    <property type="entry name" value="PROKAR_LIPOPROTEIN"/>
    <property type="match status" value="1"/>
</dbReference>